<dbReference type="EMBL" id="CP096649">
    <property type="protein sequence ID" value="UQK58960.1"/>
    <property type="molecule type" value="Genomic_DNA"/>
</dbReference>
<dbReference type="CDD" id="cd00090">
    <property type="entry name" value="HTH_ARSR"/>
    <property type="match status" value="1"/>
</dbReference>
<keyword evidence="3" id="KW-1185">Reference proteome</keyword>
<sequence length="153" mass="17734">MNDTIRDIELFLRRADFAVRVEGRKVLSSLGVTPPQFTALQFIVKYKDNPISIGDLSRSMGLAFSTVTDLIDRMEKLGFVERKKDEKDKRVIRISPLEKGVHILDEVVDHRVNFVNSVIEGHYTDEEKKHVRDELKKLSELLKENKDILEKKN</sequence>
<feature type="domain" description="HTH marR-type" evidence="1">
    <location>
        <begin position="1"/>
        <end position="140"/>
    </location>
</feature>
<dbReference type="InterPro" id="IPR036388">
    <property type="entry name" value="WH-like_DNA-bd_sf"/>
</dbReference>
<protein>
    <submittedName>
        <fullName evidence="2">MarR family transcriptional regulator</fullName>
    </submittedName>
</protein>
<dbReference type="RefSeq" id="WP_249242495.1">
    <property type="nucleotide sequence ID" value="NZ_CP096649.1"/>
</dbReference>
<dbReference type="PANTHER" id="PTHR33164:SF99">
    <property type="entry name" value="MARR FAMILY REGULATORY PROTEIN"/>
    <property type="match status" value="1"/>
</dbReference>
<dbReference type="SMART" id="SM00347">
    <property type="entry name" value="HTH_MARR"/>
    <property type="match status" value="1"/>
</dbReference>
<organism evidence="2 3">
    <name type="scientific">Fenollaria massiliensis</name>
    <dbReference type="NCBI Taxonomy" id="938288"/>
    <lineage>
        <taxon>Bacteria</taxon>
        <taxon>Bacillati</taxon>
        <taxon>Bacillota</taxon>
        <taxon>Clostridia</taxon>
        <taxon>Eubacteriales</taxon>
        <taxon>Fenollaria</taxon>
    </lineage>
</organism>
<evidence type="ECO:0000313" key="3">
    <source>
        <dbReference type="Proteomes" id="UP000831151"/>
    </source>
</evidence>
<dbReference type="InterPro" id="IPR039422">
    <property type="entry name" value="MarR/SlyA-like"/>
</dbReference>
<proteinExistence type="predicted"/>
<reference evidence="2" key="1">
    <citation type="submission" date="2022-04" db="EMBL/GenBank/DDBJ databases">
        <title>Complete genome sequences of Ezakiella coagulans and Fenollaria massiliensis.</title>
        <authorList>
            <person name="France M.T."/>
            <person name="Clifford J."/>
            <person name="Narina S."/>
            <person name="Rutt L."/>
            <person name="Ravel J."/>
        </authorList>
    </citation>
    <scope>NUCLEOTIDE SEQUENCE</scope>
    <source>
        <strain evidence="2">C0061C2</strain>
    </source>
</reference>
<dbReference type="GO" id="GO:0003700">
    <property type="term" value="F:DNA-binding transcription factor activity"/>
    <property type="evidence" value="ECO:0007669"/>
    <property type="project" value="InterPro"/>
</dbReference>
<dbReference type="PANTHER" id="PTHR33164">
    <property type="entry name" value="TRANSCRIPTIONAL REGULATOR, MARR FAMILY"/>
    <property type="match status" value="1"/>
</dbReference>
<dbReference type="KEGG" id="fms:M1R53_06880"/>
<evidence type="ECO:0000259" key="1">
    <source>
        <dbReference type="PROSITE" id="PS50995"/>
    </source>
</evidence>
<gene>
    <name evidence="2" type="ORF">M1R53_06880</name>
</gene>
<dbReference type="AlphaFoldDB" id="A0A9E7IWM0"/>
<accession>A0A9E7IWM0</accession>
<name>A0A9E7IWM0_9FIRM</name>
<dbReference type="InterPro" id="IPR000835">
    <property type="entry name" value="HTH_MarR-typ"/>
</dbReference>
<dbReference type="GO" id="GO:0006950">
    <property type="term" value="P:response to stress"/>
    <property type="evidence" value="ECO:0007669"/>
    <property type="project" value="TreeGrafter"/>
</dbReference>
<dbReference type="InterPro" id="IPR036390">
    <property type="entry name" value="WH_DNA-bd_sf"/>
</dbReference>
<dbReference type="Proteomes" id="UP000831151">
    <property type="component" value="Chromosome"/>
</dbReference>
<dbReference type="PROSITE" id="PS50995">
    <property type="entry name" value="HTH_MARR_2"/>
    <property type="match status" value="1"/>
</dbReference>
<dbReference type="PRINTS" id="PR00598">
    <property type="entry name" value="HTHMARR"/>
</dbReference>
<dbReference type="InterPro" id="IPR011991">
    <property type="entry name" value="ArsR-like_HTH"/>
</dbReference>
<dbReference type="SUPFAM" id="SSF46785">
    <property type="entry name" value="Winged helix' DNA-binding domain"/>
    <property type="match status" value="1"/>
</dbReference>
<dbReference type="Gene3D" id="1.10.10.10">
    <property type="entry name" value="Winged helix-like DNA-binding domain superfamily/Winged helix DNA-binding domain"/>
    <property type="match status" value="1"/>
</dbReference>
<evidence type="ECO:0000313" key="2">
    <source>
        <dbReference type="EMBL" id="UQK58960.1"/>
    </source>
</evidence>
<dbReference type="Pfam" id="PF01047">
    <property type="entry name" value="MarR"/>
    <property type="match status" value="1"/>
</dbReference>